<accession>A0ABD1TRP5</accession>
<name>A0ABD1TRP5_9LAMI</name>
<protein>
    <submittedName>
        <fullName evidence="1">Uncharacterized protein</fullName>
    </submittedName>
</protein>
<gene>
    <name evidence="1" type="ORF">Fot_29378</name>
</gene>
<reference evidence="2" key="1">
    <citation type="submission" date="2024-07" db="EMBL/GenBank/DDBJ databases">
        <title>Two chromosome-level genome assemblies of Korean endemic species Abeliophyllum distichum and Forsythia ovata (Oleaceae).</title>
        <authorList>
            <person name="Jang H."/>
        </authorList>
    </citation>
    <scope>NUCLEOTIDE SEQUENCE [LARGE SCALE GENOMIC DNA]</scope>
</reference>
<sequence length="100" mass="12092">MDTQKRQRRRQIQRVGLFWTMVIQEIVIYDGIKRRARHIPRAPHRNWACLGLYREVVTNATINNSPYDKDNVKQWYSFFQLTNDQSRKLIVIDEVMEIIT</sequence>
<comment type="caution">
    <text evidence="1">The sequence shown here is derived from an EMBL/GenBank/DDBJ whole genome shotgun (WGS) entry which is preliminary data.</text>
</comment>
<keyword evidence="2" id="KW-1185">Reference proteome</keyword>
<proteinExistence type="predicted"/>
<dbReference type="Proteomes" id="UP001604277">
    <property type="component" value="Unassembled WGS sequence"/>
</dbReference>
<organism evidence="1 2">
    <name type="scientific">Forsythia ovata</name>
    <dbReference type="NCBI Taxonomy" id="205694"/>
    <lineage>
        <taxon>Eukaryota</taxon>
        <taxon>Viridiplantae</taxon>
        <taxon>Streptophyta</taxon>
        <taxon>Embryophyta</taxon>
        <taxon>Tracheophyta</taxon>
        <taxon>Spermatophyta</taxon>
        <taxon>Magnoliopsida</taxon>
        <taxon>eudicotyledons</taxon>
        <taxon>Gunneridae</taxon>
        <taxon>Pentapetalae</taxon>
        <taxon>asterids</taxon>
        <taxon>lamiids</taxon>
        <taxon>Lamiales</taxon>
        <taxon>Oleaceae</taxon>
        <taxon>Forsythieae</taxon>
        <taxon>Forsythia</taxon>
    </lineage>
</organism>
<evidence type="ECO:0000313" key="1">
    <source>
        <dbReference type="EMBL" id="KAL2515407.1"/>
    </source>
</evidence>
<dbReference type="AlphaFoldDB" id="A0ABD1TRP5"/>
<evidence type="ECO:0000313" key="2">
    <source>
        <dbReference type="Proteomes" id="UP001604277"/>
    </source>
</evidence>
<dbReference type="EMBL" id="JBFOLJ010000008">
    <property type="protein sequence ID" value="KAL2515407.1"/>
    <property type="molecule type" value="Genomic_DNA"/>
</dbReference>